<proteinExistence type="inferred from homology"/>
<protein>
    <submittedName>
        <fullName evidence="5">Uncharacterized protein</fullName>
    </submittedName>
</protein>
<dbReference type="PANTHER" id="PTHR10980">
    <property type="entry name" value="RHO GDP-DISSOCIATION INHIBITOR"/>
    <property type="match status" value="1"/>
</dbReference>
<comment type="subcellular location">
    <subcellularLocation>
        <location evidence="1">Cytoplasm</location>
    </subcellularLocation>
</comment>
<evidence type="ECO:0000256" key="4">
    <source>
        <dbReference type="SAM" id="MobiDB-lite"/>
    </source>
</evidence>
<name>A0A5E4QN96_9NEOP</name>
<evidence type="ECO:0000256" key="2">
    <source>
        <dbReference type="ARBA" id="ARBA00009758"/>
    </source>
</evidence>
<dbReference type="Gene3D" id="2.70.50.30">
    <property type="entry name" value="Coagulation Factor XIII, subunit A, domain 1"/>
    <property type="match status" value="1"/>
</dbReference>
<gene>
    <name evidence="5" type="ORF">LSINAPIS_LOCUS10075</name>
</gene>
<dbReference type="Proteomes" id="UP000324832">
    <property type="component" value="Unassembled WGS sequence"/>
</dbReference>
<sequence length="99" mass="11011">MENCIISTKESYTANLFSKLFTDCGTHKITTNMSGEPEVARTPEEEEAEDEIKSSYKPPPEKTIEEILAADQEDESLRKYKEALLGQAQMGAVIVGKNL</sequence>
<dbReference type="EMBL" id="FZQP02004000">
    <property type="protein sequence ID" value="VVC99140.1"/>
    <property type="molecule type" value="Genomic_DNA"/>
</dbReference>
<dbReference type="GO" id="GO:0016020">
    <property type="term" value="C:membrane"/>
    <property type="evidence" value="ECO:0007669"/>
    <property type="project" value="TreeGrafter"/>
</dbReference>
<comment type="similarity">
    <text evidence="2">Belongs to the Rho GDI family.</text>
</comment>
<organism evidence="5 6">
    <name type="scientific">Leptidea sinapis</name>
    <dbReference type="NCBI Taxonomy" id="189913"/>
    <lineage>
        <taxon>Eukaryota</taxon>
        <taxon>Metazoa</taxon>
        <taxon>Ecdysozoa</taxon>
        <taxon>Arthropoda</taxon>
        <taxon>Hexapoda</taxon>
        <taxon>Insecta</taxon>
        <taxon>Pterygota</taxon>
        <taxon>Neoptera</taxon>
        <taxon>Endopterygota</taxon>
        <taxon>Lepidoptera</taxon>
        <taxon>Glossata</taxon>
        <taxon>Ditrysia</taxon>
        <taxon>Papilionoidea</taxon>
        <taxon>Pieridae</taxon>
        <taxon>Dismorphiinae</taxon>
        <taxon>Leptidea</taxon>
    </lineage>
</organism>
<dbReference type="PANTHER" id="PTHR10980:SF3">
    <property type="entry name" value="LD16419P"/>
    <property type="match status" value="1"/>
</dbReference>
<dbReference type="Pfam" id="PF02115">
    <property type="entry name" value="Rho_GDI"/>
    <property type="match status" value="1"/>
</dbReference>
<dbReference type="GO" id="GO:0005094">
    <property type="term" value="F:Rho GDP-dissociation inhibitor activity"/>
    <property type="evidence" value="ECO:0007669"/>
    <property type="project" value="InterPro"/>
</dbReference>
<dbReference type="AlphaFoldDB" id="A0A5E4QN96"/>
<keyword evidence="6" id="KW-1185">Reference proteome</keyword>
<evidence type="ECO:0000256" key="3">
    <source>
        <dbReference type="ARBA" id="ARBA00022490"/>
    </source>
</evidence>
<dbReference type="InterPro" id="IPR024792">
    <property type="entry name" value="RhoGDI_dom_sf"/>
</dbReference>
<dbReference type="GO" id="GO:0005829">
    <property type="term" value="C:cytosol"/>
    <property type="evidence" value="ECO:0007669"/>
    <property type="project" value="TreeGrafter"/>
</dbReference>
<dbReference type="InterPro" id="IPR000406">
    <property type="entry name" value="Rho_GDI"/>
</dbReference>
<dbReference type="InterPro" id="IPR014756">
    <property type="entry name" value="Ig_E-set"/>
</dbReference>
<feature type="region of interest" description="Disordered" evidence="4">
    <location>
        <begin position="31"/>
        <end position="59"/>
    </location>
</feature>
<evidence type="ECO:0000313" key="5">
    <source>
        <dbReference type="EMBL" id="VVC99140.1"/>
    </source>
</evidence>
<evidence type="ECO:0000256" key="1">
    <source>
        <dbReference type="ARBA" id="ARBA00004496"/>
    </source>
</evidence>
<evidence type="ECO:0000313" key="6">
    <source>
        <dbReference type="Proteomes" id="UP000324832"/>
    </source>
</evidence>
<accession>A0A5E4QN96</accession>
<dbReference type="SUPFAM" id="SSF81296">
    <property type="entry name" value="E set domains"/>
    <property type="match status" value="1"/>
</dbReference>
<dbReference type="GO" id="GO:0007266">
    <property type="term" value="P:Rho protein signal transduction"/>
    <property type="evidence" value="ECO:0007669"/>
    <property type="project" value="InterPro"/>
</dbReference>
<reference evidence="5 6" key="1">
    <citation type="submission" date="2017-07" db="EMBL/GenBank/DDBJ databases">
        <authorList>
            <person name="Talla V."/>
            <person name="Backstrom N."/>
        </authorList>
    </citation>
    <scope>NUCLEOTIDE SEQUENCE [LARGE SCALE GENOMIC DNA]</scope>
</reference>
<keyword evidence="3" id="KW-0963">Cytoplasm</keyword>